<sequence>MITEVEVYFAKGCGRCARFDTSGCATQLWAEGLAALRRLCLEGGLMETVKWGQPCYMANGRNVVILGALKTDFRLSFFNPALMRDPKGVLERAGPNTRHAGMMRFTESAQVAAMAPVIRAYLDEARAYAQAGILPQRETADLELPDDLMDMLDADPELAEAFHALTAGRQRSYVISMSSAKRPETRVARIVKLRGHILNGKGATER</sequence>
<accession>A0A316H2C6</accession>
<dbReference type="SUPFAM" id="SSF159888">
    <property type="entry name" value="YdhG-like"/>
    <property type="match status" value="1"/>
</dbReference>
<name>A0A316H2C6_9RHOB</name>
<dbReference type="Pfam" id="PF08818">
    <property type="entry name" value="DUF1801"/>
    <property type="match status" value="1"/>
</dbReference>
<gene>
    <name evidence="2" type="ORF">C7455_102200</name>
</gene>
<proteinExistence type="predicted"/>
<dbReference type="Pfam" id="PF13376">
    <property type="entry name" value="OmdA"/>
    <property type="match status" value="1"/>
</dbReference>
<protein>
    <submittedName>
        <fullName evidence="2">Uncharacterized protein YdeI (YjbR/CyaY-like superfamily)</fullName>
    </submittedName>
</protein>
<evidence type="ECO:0000259" key="1">
    <source>
        <dbReference type="Pfam" id="PF08818"/>
    </source>
</evidence>
<evidence type="ECO:0000313" key="3">
    <source>
        <dbReference type="Proteomes" id="UP000245708"/>
    </source>
</evidence>
<feature type="domain" description="YdhG-like" evidence="1">
    <location>
        <begin position="29"/>
        <end position="125"/>
    </location>
</feature>
<keyword evidence="3" id="KW-1185">Reference proteome</keyword>
<comment type="caution">
    <text evidence="2">The sequence shown here is derived from an EMBL/GenBank/DDBJ whole genome shotgun (WGS) entry which is preliminary data.</text>
</comment>
<dbReference type="InterPro" id="IPR016786">
    <property type="entry name" value="YdeI_bac"/>
</dbReference>
<dbReference type="PIRSF" id="PIRSF021308">
    <property type="entry name" value="UCP021308"/>
    <property type="match status" value="1"/>
</dbReference>
<evidence type="ECO:0000313" key="2">
    <source>
        <dbReference type="EMBL" id="PWK61511.1"/>
    </source>
</evidence>
<dbReference type="Proteomes" id="UP000245708">
    <property type="component" value="Unassembled WGS sequence"/>
</dbReference>
<dbReference type="RefSeq" id="WP_109666491.1">
    <property type="nucleotide sequence ID" value="NZ_QGGW01000002.1"/>
</dbReference>
<dbReference type="InterPro" id="IPR014922">
    <property type="entry name" value="YdhG-like"/>
</dbReference>
<dbReference type="EMBL" id="QGGW01000002">
    <property type="protein sequence ID" value="PWK61511.1"/>
    <property type="molecule type" value="Genomic_DNA"/>
</dbReference>
<dbReference type="OrthoDB" id="214150at2"/>
<dbReference type="AlphaFoldDB" id="A0A316H2C6"/>
<organism evidence="2 3">
    <name type="scientific">Roseicyclus mahoneyensis</name>
    <dbReference type="NCBI Taxonomy" id="164332"/>
    <lineage>
        <taxon>Bacteria</taxon>
        <taxon>Pseudomonadati</taxon>
        <taxon>Pseudomonadota</taxon>
        <taxon>Alphaproteobacteria</taxon>
        <taxon>Rhodobacterales</taxon>
        <taxon>Roseobacteraceae</taxon>
        <taxon>Roseicyclus</taxon>
    </lineage>
</organism>
<reference evidence="2 3" key="1">
    <citation type="submission" date="2018-05" db="EMBL/GenBank/DDBJ databases">
        <title>Genomic Encyclopedia of Type Strains, Phase IV (KMG-IV): sequencing the most valuable type-strain genomes for metagenomic binning, comparative biology and taxonomic classification.</title>
        <authorList>
            <person name="Goeker M."/>
        </authorList>
    </citation>
    <scope>NUCLEOTIDE SEQUENCE [LARGE SCALE GENOMIC DNA]</scope>
    <source>
        <strain evidence="2 3">DSM 16097</strain>
    </source>
</reference>